<evidence type="ECO:0000313" key="4">
    <source>
        <dbReference type="Proteomes" id="UP001597402"/>
    </source>
</evidence>
<feature type="transmembrane region" description="Helical" evidence="2">
    <location>
        <begin position="93"/>
        <end position="113"/>
    </location>
</feature>
<reference evidence="4" key="1">
    <citation type="journal article" date="2019" name="Int. J. Syst. Evol. Microbiol.">
        <title>The Global Catalogue of Microorganisms (GCM) 10K type strain sequencing project: providing services to taxonomists for standard genome sequencing and annotation.</title>
        <authorList>
            <consortium name="The Broad Institute Genomics Platform"/>
            <consortium name="The Broad Institute Genome Sequencing Center for Infectious Disease"/>
            <person name="Wu L."/>
            <person name="Ma J."/>
        </authorList>
    </citation>
    <scope>NUCLEOTIDE SEQUENCE [LARGE SCALE GENOMIC DNA]</scope>
    <source>
        <strain evidence="4">JCM 3338</strain>
    </source>
</reference>
<comment type="caution">
    <text evidence="3">The sequence shown here is derived from an EMBL/GenBank/DDBJ whole genome shotgun (WGS) entry which is preliminary data.</text>
</comment>
<organism evidence="3 4">
    <name type="scientific">Blastococcus deserti</name>
    <dbReference type="NCBI Taxonomy" id="2259033"/>
    <lineage>
        <taxon>Bacteria</taxon>
        <taxon>Bacillati</taxon>
        <taxon>Actinomycetota</taxon>
        <taxon>Actinomycetes</taxon>
        <taxon>Geodermatophilales</taxon>
        <taxon>Geodermatophilaceae</taxon>
        <taxon>Blastococcus</taxon>
    </lineage>
</organism>
<keyword evidence="4" id="KW-1185">Reference proteome</keyword>
<proteinExistence type="predicted"/>
<keyword evidence="2" id="KW-0812">Transmembrane</keyword>
<feature type="transmembrane region" description="Helical" evidence="2">
    <location>
        <begin position="125"/>
        <end position="148"/>
    </location>
</feature>
<dbReference type="Proteomes" id="UP001597402">
    <property type="component" value="Unassembled WGS sequence"/>
</dbReference>
<evidence type="ECO:0000256" key="2">
    <source>
        <dbReference type="SAM" id="Phobius"/>
    </source>
</evidence>
<sequence length="331" mass="34797">MPELPEPETTIHARTIAADPIPEKKPKKGRKPTSWRPLRQHASGTPLLWSSGLITGLALVPLVLDQITGELFLRASGAARSAAPPWPTHGQPWLWPSWMAAVMFLIGVAVLVVGMSGLKVPDAAVLVVALATAAGAARAVWSTFTVINAHLWELVPVCAICVLAFLLAATAAARWRQGGGGLTRGAIGVAIGAWVAVTALLLGGTAIVQNIEKSATSSTATAQLGTPWLMSLRAANAPTADDLRGHWVARIAAGQVTDETSAAAYAGWHRDLTFRFPVVLVRADDLSLPDMDDSWWLSLAGQPFDTPDAALAWCTAAGVAPTECAPLEVKQ</sequence>
<protein>
    <submittedName>
        <fullName evidence="3">Uncharacterized protein</fullName>
    </submittedName>
</protein>
<evidence type="ECO:0000313" key="3">
    <source>
        <dbReference type="EMBL" id="MFD2090476.1"/>
    </source>
</evidence>
<keyword evidence="2" id="KW-1133">Transmembrane helix</keyword>
<feature type="transmembrane region" description="Helical" evidence="2">
    <location>
        <begin position="185"/>
        <end position="208"/>
    </location>
</feature>
<name>A0ABW4X6Z3_9ACTN</name>
<gene>
    <name evidence="3" type="ORF">ACFSHS_02710</name>
</gene>
<dbReference type="RefSeq" id="WP_376871393.1">
    <property type="nucleotide sequence ID" value="NZ_JBHUHP010000001.1"/>
</dbReference>
<dbReference type="EMBL" id="JBHUHP010000001">
    <property type="protein sequence ID" value="MFD2090476.1"/>
    <property type="molecule type" value="Genomic_DNA"/>
</dbReference>
<evidence type="ECO:0000256" key="1">
    <source>
        <dbReference type="SAM" id="MobiDB-lite"/>
    </source>
</evidence>
<feature type="transmembrane region" description="Helical" evidence="2">
    <location>
        <begin position="154"/>
        <end position="173"/>
    </location>
</feature>
<accession>A0ABW4X6Z3</accession>
<keyword evidence="2" id="KW-0472">Membrane</keyword>
<feature type="region of interest" description="Disordered" evidence="1">
    <location>
        <begin position="18"/>
        <end position="39"/>
    </location>
</feature>